<sequence length="69" mass="7903">MAAGNLFKHRVDKPDVLIESPLKKYTLSGVIPDELEQLNLIQFRQAISDMNRIVYEFRDDEGKPPAAPY</sequence>
<comment type="caution">
    <text evidence="1">The sequence shown here is derived from an EMBL/GenBank/DDBJ whole genome shotgun (WGS) entry which is preliminary data.</text>
</comment>
<evidence type="ECO:0000313" key="2">
    <source>
        <dbReference type="Proteomes" id="UP000294480"/>
    </source>
</evidence>
<proteinExistence type="predicted"/>
<gene>
    <name evidence="1" type="ORF">DFR44_12429</name>
</gene>
<dbReference type="Proteomes" id="UP000294480">
    <property type="component" value="Unassembled WGS sequence"/>
</dbReference>
<dbReference type="AlphaFoldDB" id="A0A4R6Y578"/>
<protein>
    <submittedName>
        <fullName evidence="1">Uncharacterized protein</fullName>
    </submittedName>
</protein>
<keyword evidence="2" id="KW-1185">Reference proteome</keyword>
<dbReference type="OrthoDB" id="9798046at2"/>
<name>A0A4R6Y578_9BURK</name>
<dbReference type="EMBL" id="SNZE01000024">
    <property type="protein sequence ID" value="TDR30253.1"/>
    <property type="molecule type" value="Genomic_DNA"/>
</dbReference>
<dbReference type="RefSeq" id="WP_133621318.1">
    <property type="nucleotide sequence ID" value="NZ_SNZE01000024.1"/>
</dbReference>
<accession>A0A4R6Y578</accession>
<organism evidence="1 2">
    <name type="scientific">Hydromonas duriensis</name>
    <dbReference type="NCBI Taxonomy" id="1527608"/>
    <lineage>
        <taxon>Bacteria</taxon>
        <taxon>Pseudomonadati</taxon>
        <taxon>Pseudomonadota</taxon>
        <taxon>Betaproteobacteria</taxon>
        <taxon>Burkholderiales</taxon>
        <taxon>Burkholderiaceae</taxon>
        <taxon>Hydromonas</taxon>
    </lineage>
</organism>
<evidence type="ECO:0000313" key="1">
    <source>
        <dbReference type="EMBL" id="TDR30253.1"/>
    </source>
</evidence>
<reference evidence="1 2" key="1">
    <citation type="submission" date="2019-03" db="EMBL/GenBank/DDBJ databases">
        <title>Genomic Encyclopedia of Type Strains, Phase IV (KMG-IV): sequencing the most valuable type-strain genomes for metagenomic binning, comparative biology and taxonomic classification.</title>
        <authorList>
            <person name="Goeker M."/>
        </authorList>
    </citation>
    <scope>NUCLEOTIDE SEQUENCE [LARGE SCALE GENOMIC DNA]</scope>
    <source>
        <strain evidence="1 2">DSM 102852</strain>
    </source>
</reference>